<dbReference type="InterPro" id="IPR022398">
    <property type="entry name" value="Peptidase_S8_His-AS"/>
</dbReference>
<dbReference type="PRINTS" id="PR00723">
    <property type="entry name" value="SUBTILISIN"/>
</dbReference>
<evidence type="ECO:0000259" key="13">
    <source>
        <dbReference type="Pfam" id="PF00082"/>
    </source>
</evidence>
<gene>
    <name evidence="14" type="ORF">GCM10011489_20460</name>
</gene>
<dbReference type="InterPro" id="IPR000209">
    <property type="entry name" value="Peptidase_S8/S53_dom"/>
</dbReference>
<dbReference type="PROSITE" id="PS00138">
    <property type="entry name" value="SUBTILASE_SER"/>
    <property type="match status" value="1"/>
</dbReference>
<protein>
    <submittedName>
        <fullName evidence="14">Protease</fullName>
    </submittedName>
</protein>
<evidence type="ECO:0000313" key="14">
    <source>
        <dbReference type="EMBL" id="GGB32159.1"/>
    </source>
</evidence>
<evidence type="ECO:0000256" key="9">
    <source>
        <dbReference type="ARBA" id="ARBA00023136"/>
    </source>
</evidence>
<keyword evidence="9 12" id="KW-0472">Membrane</keyword>
<dbReference type="Gene3D" id="3.40.50.200">
    <property type="entry name" value="Peptidase S8/S53 domain"/>
    <property type="match status" value="1"/>
</dbReference>
<dbReference type="InterPro" id="IPR036852">
    <property type="entry name" value="Peptidase_S8/S53_dom_sf"/>
</dbReference>
<evidence type="ECO:0000256" key="10">
    <source>
        <dbReference type="PROSITE-ProRule" id="PRU01240"/>
    </source>
</evidence>
<evidence type="ECO:0000256" key="1">
    <source>
        <dbReference type="ARBA" id="ARBA00004162"/>
    </source>
</evidence>
<dbReference type="PANTHER" id="PTHR43806:SF11">
    <property type="entry name" value="CEREVISIN-RELATED"/>
    <property type="match status" value="1"/>
</dbReference>
<evidence type="ECO:0000256" key="11">
    <source>
        <dbReference type="SAM" id="MobiDB-lite"/>
    </source>
</evidence>
<proteinExistence type="inferred from homology"/>
<keyword evidence="4 10" id="KW-0645">Protease</keyword>
<dbReference type="PANTHER" id="PTHR43806">
    <property type="entry name" value="PEPTIDASE S8"/>
    <property type="match status" value="1"/>
</dbReference>
<dbReference type="NCBIfam" id="TIGR03921">
    <property type="entry name" value="T7SS_mycosin"/>
    <property type="match status" value="1"/>
</dbReference>
<dbReference type="EMBL" id="BMGC01000012">
    <property type="protein sequence ID" value="GGB32159.1"/>
    <property type="molecule type" value="Genomic_DNA"/>
</dbReference>
<reference evidence="14" key="2">
    <citation type="submission" date="2020-09" db="EMBL/GenBank/DDBJ databases">
        <authorList>
            <person name="Sun Q."/>
            <person name="Zhou Y."/>
        </authorList>
    </citation>
    <scope>NUCLEOTIDE SEQUENCE</scope>
    <source>
        <strain evidence="14">CGMCC 1.12827</strain>
    </source>
</reference>
<reference evidence="14" key="1">
    <citation type="journal article" date="2014" name="Int. J. Syst. Evol. Microbiol.">
        <title>Complete genome sequence of Corynebacterium casei LMG S-19264T (=DSM 44701T), isolated from a smear-ripened cheese.</title>
        <authorList>
            <consortium name="US DOE Joint Genome Institute (JGI-PGF)"/>
            <person name="Walter F."/>
            <person name="Albersmeier A."/>
            <person name="Kalinowski J."/>
            <person name="Ruckert C."/>
        </authorList>
    </citation>
    <scope>NUCLEOTIDE SEQUENCE</scope>
    <source>
        <strain evidence="14">CGMCC 1.12827</strain>
    </source>
</reference>
<comment type="subcellular location">
    <subcellularLocation>
        <location evidence="1">Cell membrane</location>
        <topology evidence="1">Single-pass membrane protein</topology>
    </subcellularLocation>
</comment>
<dbReference type="InterPro" id="IPR023834">
    <property type="entry name" value="T7SS_pept_S8A_mycosin"/>
</dbReference>
<dbReference type="GO" id="GO:0005886">
    <property type="term" value="C:plasma membrane"/>
    <property type="evidence" value="ECO:0007669"/>
    <property type="project" value="UniProtKB-SubCell"/>
</dbReference>
<keyword evidence="7 10" id="KW-0720">Serine protease</keyword>
<evidence type="ECO:0000256" key="12">
    <source>
        <dbReference type="SAM" id="Phobius"/>
    </source>
</evidence>
<evidence type="ECO:0000256" key="6">
    <source>
        <dbReference type="ARBA" id="ARBA00022801"/>
    </source>
</evidence>
<dbReference type="SUPFAM" id="SSF52743">
    <property type="entry name" value="Subtilisin-like"/>
    <property type="match status" value="1"/>
</dbReference>
<feature type="transmembrane region" description="Helical" evidence="12">
    <location>
        <begin position="400"/>
        <end position="420"/>
    </location>
</feature>
<dbReference type="InterPro" id="IPR023828">
    <property type="entry name" value="Peptidase_S8_Ser-AS"/>
</dbReference>
<keyword evidence="6 10" id="KW-0378">Hydrolase</keyword>
<keyword evidence="15" id="KW-1185">Reference proteome</keyword>
<evidence type="ECO:0000256" key="8">
    <source>
        <dbReference type="ARBA" id="ARBA00022989"/>
    </source>
</evidence>
<dbReference type="Proteomes" id="UP000621454">
    <property type="component" value="Unassembled WGS sequence"/>
</dbReference>
<dbReference type="Pfam" id="PF00082">
    <property type="entry name" value="Peptidase_S8"/>
    <property type="match status" value="1"/>
</dbReference>
<dbReference type="PROSITE" id="PS51892">
    <property type="entry name" value="SUBTILASE"/>
    <property type="match status" value="1"/>
</dbReference>
<comment type="caution">
    <text evidence="14">The sequence shown here is derived from an EMBL/GenBank/DDBJ whole genome shotgun (WGS) entry which is preliminary data.</text>
</comment>
<evidence type="ECO:0000256" key="3">
    <source>
        <dbReference type="ARBA" id="ARBA00022475"/>
    </source>
</evidence>
<feature type="active site" description="Charge relay system" evidence="10">
    <location>
        <position position="58"/>
    </location>
</feature>
<keyword evidence="3" id="KW-1003">Cell membrane</keyword>
<feature type="region of interest" description="Disordered" evidence="11">
    <location>
        <begin position="1"/>
        <end position="32"/>
    </location>
</feature>
<dbReference type="AlphaFoldDB" id="A0A916WUZ4"/>
<name>A0A916WUZ4_9ACTN</name>
<evidence type="ECO:0000256" key="2">
    <source>
        <dbReference type="ARBA" id="ARBA00011073"/>
    </source>
</evidence>
<evidence type="ECO:0000313" key="15">
    <source>
        <dbReference type="Proteomes" id="UP000621454"/>
    </source>
</evidence>
<feature type="active site" description="Charge relay system" evidence="10">
    <location>
        <position position="88"/>
    </location>
</feature>
<feature type="compositionally biased region" description="Polar residues" evidence="11">
    <location>
        <begin position="8"/>
        <end position="27"/>
    </location>
</feature>
<accession>A0A916WUZ4</accession>
<dbReference type="InterPro" id="IPR015500">
    <property type="entry name" value="Peptidase_S8_subtilisin-rel"/>
</dbReference>
<feature type="domain" description="Peptidase S8/S53" evidence="13">
    <location>
        <begin position="49"/>
        <end position="358"/>
    </location>
</feature>
<keyword evidence="8 12" id="KW-1133">Transmembrane helix</keyword>
<dbReference type="PROSITE" id="PS00137">
    <property type="entry name" value="SUBTILASE_HIS"/>
    <property type="match status" value="1"/>
</dbReference>
<organism evidence="14 15">
    <name type="scientific">Gordonia jinhuaensis</name>
    <dbReference type="NCBI Taxonomy" id="1517702"/>
    <lineage>
        <taxon>Bacteria</taxon>
        <taxon>Bacillati</taxon>
        <taxon>Actinomycetota</taxon>
        <taxon>Actinomycetes</taxon>
        <taxon>Mycobacteriales</taxon>
        <taxon>Gordoniaceae</taxon>
        <taxon>Gordonia</taxon>
    </lineage>
</organism>
<evidence type="ECO:0000256" key="4">
    <source>
        <dbReference type="ARBA" id="ARBA00022670"/>
    </source>
</evidence>
<sequence length="435" mass="44595">MPSASPIGPTQPTEQASLCATPSTGGDHTSPPDYFTQLRIAQAWKFSRGAGQKIAVIDSGVARVPRLSVIPGGDYVSGGDGTSDCDGHGTMVAGVIAGHPSASDGFAGVAPDASIIAIRQHSDYFRVKGQQDSDNQRGLTADEGGYGNVATMARAVVQAVNKGATVINISQAACEPVGRSIGDGPLGAAVRYAYQRNVVVVAAAGNVQDQGKCNIQNPLVNPADPSDPWGGVRMQASPAWFSDYVLTVGATDGGDPASFTLHGPWVGVAAPGTGFISLSWKRGGDPIATGTTQGNNADGSAKPAAPIAGTSYAAPIVAGLAALIRAKNPGMSAHDVIERIERTAHGFSDGRDQAVGYGAIDPVAALSDSLPYTPNTRNVYAQEEIAPPVVVHTPSDTPRYVALGVAAGAVVAAGVIWLAVAPRRRAKRLREDIDY</sequence>
<dbReference type="GO" id="GO:0004252">
    <property type="term" value="F:serine-type endopeptidase activity"/>
    <property type="evidence" value="ECO:0007669"/>
    <property type="project" value="UniProtKB-UniRule"/>
</dbReference>
<dbReference type="GO" id="GO:0006508">
    <property type="term" value="P:proteolysis"/>
    <property type="evidence" value="ECO:0007669"/>
    <property type="project" value="UniProtKB-KW"/>
</dbReference>
<feature type="active site" description="Charge relay system" evidence="10">
    <location>
        <position position="311"/>
    </location>
</feature>
<evidence type="ECO:0000256" key="7">
    <source>
        <dbReference type="ARBA" id="ARBA00022825"/>
    </source>
</evidence>
<comment type="similarity">
    <text evidence="2 10">Belongs to the peptidase S8 family.</text>
</comment>
<dbReference type="InterPro" id="IPR050131">
    <property type="entry name" value="Peptidase_S8_subtilisin-like"/>
</dbReference>
<evidence type="ECO:0000256" key="5">
    <source>
        <dbReference type="ARBA" id="ARBA00022692"/>
    </source>
</evidence>
<keyword evidence="5 12" id="KW-0812">Transmembrane</keyword>